<dbReference type="OrthoDB" id="3239511at2759"/>
<reference evidence="2 3" key="1">
    <citation type="journal article" date="2020" name="ISME J.">
        <title>Uncovering the hidden diversity of litter-decomposition mechanisms in mushroom-forming fungi.</title>
        <authorList>
            <person name="Floudas D."/>
            <person name="Bentzer J."/>
            <person name="Ahren D."/>
            <person name="Johansson T."/>
            <person name="Persson P."/>
            <person name="Tunlid A."/>
        </authorList>
    </citation>
    <scope>NUCLEOTIDE SEQUENCE [LARGE SCALE GENOMIC DNA]</scope>
    <source>
        <strain evidence="2 3">CBS 291.85</strain>
    </source>
</reference>
<dbReference type="EMBL" id="JAACJM010000024">
    <property type="protein sequence ID" value="KAF5366215.1"/>
    <property type="molecule type" value="Genomic_DNA"/>
</dbReference>
<name>A0A8H5LQG1_9AGAR</name>
<protein>
    <submittedName>
        <fullName evidence="2">Uncharacterized protein</fullName>
    </submittedName>
</protein>
<keyword evidence="3" id="KW-1185">Reference proteome</keyword>
<evidence type="ECO:0000313" key="3">
    <source>
        <dbReference type="Proteomes" id="UP000559256"/>
    </source>
</evidence>
<evidence type="ECO:0000256" key="1">
    <source>
        <dbReference type="SAM" id="MobiDB-lite"/>
    </source>
</evidence>
<accession>A0A8H5LQG1</accession>
<comment type="caution">
    <text evidence="2">The sequence shown here is derived from an EMBL/GenBank/DDBJ whole genome shotgun (WGS) entry which is preliminary data.</text>
</comment>
<sequence>MSNPTNFQEKDQDFQPDPGLENWNDDIHGDLEDQFLPDNLMPTDLSIPRESHPDIDDIKTEFHPQTQKPVVIEPFEEFGFTPLADSEMPTDFEPWKPFRTRLDYEVSEFTKGLLMILLIYLASYHLSRPMTHIPISMDILTVNHSFVHFVSAPYSYYAV</sequence>
<feature type="region of interest" description="Disordered" evidence="1">
    <location>
        <begin position="1"/>
        <end position="36"/>
    </location>
</feature>
<proteinExistence type="predicted"/>
<gene>
    <name evidence="2" type="ORF">D9758_005821</name>
</gene>
<dbReference type="AlphaFoldDB" id="A0A8H5LQG1"/>
<dbReference type="Proteomes" id="UP000559256">
    <property type="component" value="Unassembled WGS sequence"/>
</dbReference>
<organism evidence="2 3">
    <name type="scientific">Tetrapyrgos nigripes</name>
    <dbReference type="NCBI Taxonomy" id="182062"/>
    <lineage>
        <taxon>Eukaryota</taxon>
        <taxon>Fungi</taxon>
        <taxon>Dikarya</taxon>
        <taxon>Basidiomycota</taxon>
        <taxon>Agaricomycotina</taxon>
        <taxon>Agaricomycetes</taxon>
        <taxon>Agaricomycetidae</taxon>
        <taxon>Agaricales</taxon>
        <taxon>Marasmiineae</taxon>
        <taxon>Marasmiaceae</taxon>
        <taxon>Tetrapyrgos</taxon>
    </lineage>
</organism>
<evidence type="ECO:0000313" key="2">
    <source>
        <dbReference type="EMBL" id="KAF5366215.1"/>
    </source>
</evidence>